<dbReference type="Proteomes" id="UP000824109">
    <property type="component" value="Unassembled WGS sequence"/>
</dbReference>
<evidence type="ECO:0000313" key="6">
    <source>
        <dbReference type="Proteomes" id="UP000824109"/>
    </source>
</evidence>
<name>A0A9D1SDX0_9FIRM</name>
<dbReference type="AlphaFoldDB" id="A0A9D1SDX0"/>
<evidence type="ECO:0000256" key="3">
    <source>
        <dbReference type="ARBA" id="ARBA00023125"/>
    </source>
</evidence>
<keyword evidence="2" id="KW-0805">Transcription regulation</keyword>
<dbReference type="PIRSF" id="PIRSF019455">
    <property type="entry name" value="CopR_AtkY"/>
    <property type="match status" value="1"/>
</dbReference>
<evidence type="ECO:0000256" key="4">
    <source>
        <dbReference type="ARBA" id="ARBA00023163"/>
    </source>
</evidence>
<dbReference type="InterPro" id="IPR005650">
    <property type="entry name" value="BlaI_family"/>
</dbReference>
<dbReference type="GO" id="GO:0003677">
    <property type="term" value="F:DNA binding"/>
    <property type="evidence" value="ECO:0007669"/>
    <property type="project" value="UniProtKB-KW"/>
</dbReference>
<evidence type="ECO:0000256" key="1">
    <source>
        <dbReference type="ARBA" id="ARBA00011046"/>
    </source>
</evidence>
<accession>A0A9D1SDX0</accession>
<keyword evidence="4" id="KW-0804">Transcription</keyword>
<proteinExistence type="inferred from homology"/>
<dbReference type="SUPFAM" id="SSF46785">
    <property type="entry name" value="Winged helix' DNA-binding domain"/>
    <property type="match status" value="1"/>
</dbReference>
<reference evidence="5" key="1">
    <citation type="submission" date="2020-10" db="EMBL/GenBank/DDBJ databases">
        <authorList>
            <person name="Gilroy R."/>
        </authorList>
    </citation>
    <scope>NUCLEOTIDE SEQUENCE</scope>
    <source>
        <strain evidence="5">USAMLcec3-3695</strain>
    </source>
</reference>
<sequence length="121" mass="14203">MKRIPDSELELMMIIWDAGKAVTSDHIMQRIDRDWTKTTVLNLLSRLCSRGFLECRKEGRHNIYTALVDRDEYLKEESRSFLRRMYHNSLTKLVASLYDGDSVSKEDLAELKSFIEEAEND</sequence>
<dbReference type="EMBL" id="DVNB01000023">
    <property type="protein sequence ID" value="HIU56556.1"/>
    <property type="molecule type" value="Genomic_DNA"/>
</dbReference>
<comment type="caution">
    <text evidence="5">The sequence shown here is derived from an EMBL/GenBank/DDBJ whole genome shotgun (WGS) entry which is preliminary data.</text>
</comment>
<comment type="similarity">
    <text evidence="1">Belongs to the BlaI transcriptional regulatory family.</text>
</comment>
<dbReference type="InterPro" id="IPR036390">
    <property type="entry name" value="WH_DNA-bd_sf"/>
</dbReference>
<evidence type="ECO:0000256" key="2">
    <source>
        <dbReference type="ARBA" id="ARBA00023015"/>
    </source>
</evidence>
<protein>
    <submittedName>
        <fullName evidence="5">BlaI/MecI/CopY family transcriptional regulator</fullName>
    </submittedName>
</protein>
<dbReference type="InterPro" id="IPR036388">
    <property type="entry name" value="WH-like_DNA-bd_sf"/>
</dbReference>
<dbReference type="GO" id="GO:0045892">
    <property type="term" value="P:negative regulation of DNA-templated transcription"/>
    <property type="evidence" value="ECO:0007669"/>
    <property type="project" value="InterPro"/>
</dbReference>
<gene>
    <name evidence="5" type="ORF">IAA61_01930</name>
</gene>
<keyword evidence="3" id="KW-0238">DNA-binding</keyword>
<organism evidence="5 6">
    <name type="scientific">Candidatus Ornithomonoglobus merdipullorum</name>
    <dbReference type="NCBI Taxonomy" id="2840895"/>
    <lineage>
        <taxon>Bacteria</taxon>
        <taxon>Bacillati</taxon>
        <taxon>Bacillota</taxon>
        <taxon>Clostridia</taxon>
        <taxon>Candidatus Ornithomonoglobus</taxon>
    </lineage>
</organism>
<reference evidence="5" key="2">
    <citation type="journal article" date="2021" name="PeerJ">
        <title>Extensive microbial diversity within the chicken gut microbiome revealed by metagenomics and culture.</title>
        <authorList>
            <person name="Gilroy R."/>
            <person name="Ravi A."/>
            <person name="Getino M."/>
            <person name="Pursley I."/>
            <person name="Horton D.L."/>
            <person name="Alikhan N.F."/>
            <person name="Baker D."/>
            <person name="Gharbi K."/>
            <person name="Hall N."/>
            <person name="Watson M."/>
            <person name="Adriaenssens E.M."/>
            <person name="Foster-Nyarko E."/>
            <person name="Jarju S."/>
            <person name="Secka A."/>
            <person name="Antonio M."/>
            <person name="Oren A."/>
            <person name="Chaudhuri R.R."/>
            <person name="La Ragione R."/>
            <person name="Hildebrand F."/>
            <person name="Pallen M.J."/>
        </authorList>
    </citation>
    <scope>NUCLEOTIDE SEQUENCE</scope>
    <source>
        <strain evidence="5">USAMLcec3-3695</strain>
    </source>
</reference>
<dbReference type="Gene3D" id="1.10.4040.10">
    <property type="entry name" value="Penicillinase repressor domain"/>
    <property type="match status" value="1"/>
</dbReference>
<dbReference type="Pfam" id="PF03965">
    <property type="entry name" value="Penicillinase_R"/>
    <property type="match status" value="1"/>
</dbReference>
<dbReference type="Gene3D" id="1.10.10.10">
    <property type="entry name" value="Winged helix-like DNA-binding domain superfamily/Winged helix DNA-binding domain"/>
    <property type="match status" value="1"/>
</dbReference>
<evidence type="ECO:0000313" key="5">
    <source>
        <dbReference type="EMBL" id="HIU56556.1"/>
    </source>
</evidence>